<dbReference type="SUPFAM" id="SSF51206">
    <property type="entry name" value="cAMP-binding domain-like"/>
    <property type="match status" value="1"/>
</dbReference>
<dbReference type="GO" id="GO:0003677">
    <property type="term" value="F:DNA binding"/>
    <property type="evidence" value="ECO:0007669"/>
    <property type="project" value="UniProtKB-KW"/>
</dbReference>
<dbReference type="Gene3D" id="1.10.10.10">
    <property type="entry name" value="Winged helix-like DNA-binding domain superfamily/Winged helix DNA-binding domain"/>
    <property type="match status" value="1"/>
</dbReference>
<dbReference type="CDD" id="cd00038">
    <property type="entry name" value="CAP_ED"/>
    <property type="match status" value="1"/>
</dbReference>
<feature type="domain" description="Cyclic nucleotide-binding" evidence="4">
    <location>
        <begin position="38"/>
        <end position="96"/>
    </location>
</feature>
<dbReference type="GO" id="GO:0003700">
    <property type="term" value="F:DNA-binding transcription factor activity"/>
    <property type="evidence" value="ECO:0007669"/>
    <property type="project" value="TreeGrafter"/>
</dbReference>
<dbReference type="SUPFAM" id="SSF46785">
    <property type="entry name" value="Winged helix' DNA-binding domain"/>
    <property type="match status" value="1"/>
</dbReference>
<dbReference type="InterPro" id="IPR000595">
    <property type="entry name" value="cNMP-bd_dom"/>
</dbReference>
<dbReference type="InterPro" id="IPR018490">
    <property type="entry name" value="cNMP-bd_dom_sf"/>
</dbReference>
<organism evidence="6 7">
    <name type="scientific">Acidisphaera rubrifaciens HS-AP3</name>
    <dbReference type="NCBI Taxonomy" id="1231350"/>
    <lineage>
        <taxon>Bacteria</taxon>
        <taxon>Pseudomonadati</taxon>
        <taxon>Pseudomonadota</taxon>
        <taxon>Alphaproteobacteria</taxon>
        <taxon>Acetobacterales</taxon>
        <taxon>Acetobacteraceae</taxon>
        <taxon>Acidisphaera</taxon>
    </lineage>
</organism>
<evidence type="ECO:0000256" key="1">
    <source>
        <dbReference type="ARBA" id="ARBA00023015"/>
    </source>
</evidence>
<dbReference type="InterPro" id="IPR036388">
    <property type="entry name" value="WH-like_DNA-bd_sf"/>
</dbReference>
<dbReference type="Pfam" id="PF13545">
    <property type="entry name" value="HTH_Crp_2"/>
    <property type="match status" value="1"/>
</dbReference>
<keyword evidence="3" id="KW-0804">Transcription</keyword>
<dbReference type="Pfam" id="PF00027">
    <property type="entry name" value="cNMP_binding"/>
    <property type="match status" value="1"/>
</dbReference>
<evidence type="ECO:0000256" key="3">
    <source>
        <dbReference type="ARBA" id="ARBA00023163"/>
    </source>
</evidence>
<name>A0A0D6PA97_9PROT</name>
<dbReference type="PANTHER" id="PTHR24567">
    <property type="entry name" value="CRP FAMILY TRANSCRIPTIONAL REGULATORY PROTEIN"/>
    <property type="match status" value="1"/>
</dbReference>
<dbReference type="PROSITE" id="PS50042">
    <property type="entry name" value="CNMP_BINDING_3"/>
    <property type="match status" value="1"/>
</dbReference>
<proteinExistence type="predicted"/>
<evidence type="ECO:0000256" key="2">
    <source>
        <dbReference type="ARBA" id="ARBA00023125"/>
    </source>
</evidence>
<dbReference type="InterPro" id="IPR014710">
    <property type="entry name" value="RmlC-like_jellyroll"/>
</dbReference>
<dbReference type="AlphaFoldDB" id="A0A0D6PA97"/>
<dbReference type="InterPro" id="IPR012318">
    <property type="entry name" value="HTH_CRP"/>
</dbReference>
<keyword evidence="1" id="KW-0805">Transcription regulation</keyword>
<dbReference type="Gene3D" id="2.60.120.10">
    <property type="entry name" value="Jelly Rolls"/>
    <property type="match status" value="1"/>
</dbReference>
<reference evidence="6 7" key="1">
    <citation type="submission" date="2012-11" db="EMBL/GenBank/DDBJ databases">
        <title>Whole genome sequence of Acidisphaera rubrifaciens HS-AP3.</title>
        <authorList>
            <person name="Azuma Y."/>
            <person name="Higashiura N."/>
            <person name="Hirakawa H."/>
            <person name="Matsushita K."/>
        </authorList>
    </citation>
    <scope>NUCLEOTIDE SEQUENCE [LARGE SCALE GENOMIC DNA]</scope>
    <source>
        <strain evidence="6 7">HS-AP3</strain>
    </source>
</reference>
<evidence type="ECO:0000259" key="5">
    <source>
        <dbReference type="PROSITE" id="PS51063"/>
    </source>
</evidence>
<gene>
    <name evidence="6" type="ORF">Asru_0727_02</name>
</gene>
<dbReference type="PANTHER" id="PTHR24567:SF74">
    <property type="entry name" value="HTH-TYPE TRANSCRIPTIONAL REGULATOR ARCR"/>
    <property type="match status" value="1"/>
</dbReference>
<comment type="caution">
    <text evidence="6">The sequence shown here is derived from an EMBL/GenBank/DDBJ whole genome shotgun (WGS) entry which is preliminary data.</text>
</comment>
<evidence type="ECO:0000313" key="7">
    <source>
        <dbReference type="Proteomes" id="UP000032680"/>
    </source>
</evidence>
<dbReference type="EMBL" id="BANB01000726">
    <property type="protein sequence ID" value="GAN78286.1"/>
    <property type="molecule type" value="Genomic_DNA"/>
</dbReference>
<feature type="domain" description="HTH crp-type" evidence="5">
    <location>
        <begin position="150"/>
        <end position="224"/>
    </location>
</feature>
<dbReference type="GO" id="GO:0005829">
    <property type="term" value="C:cytosol"/>
    <property type="evidence" value="ECO:0007669"/>
    <property type="project" value="TreeGrafter"/>
</dbReference>
<evidence type="ECO:0000259" key="4">
    <source>
        <dbReference type="PROSITE" id="PS50042"/>
    </source>
</evidence>
<dbReference type="InterPro" id="IPR036390">
    <property type="entry name" value="WH_DNA-bd_sf"/>
</dbReference>
<evidence type="ECO:0000313" key="6">
    <source>
        <dbReference type="EMBL" id="GAN78286.1"/>
    </source>
</evidence>
<accession>A0A0D6PA97</accession>
<dbReference type="PROSITE" id="PS51063">
    <property type="entry name" value="HTH_CRP_2"/>
    <property type="match status" value="1"/>
</dbReference>
<protein>
    <submittedName>
        <fullName evidence="6">Transcriptional regulator cAMP-binding AadR/Crp/Fnr</fullName>
    </submittedName>
</protein>
<keyword evidence="2" id="KW-0238">DNA-binding</keyword>
<dbReference type="Proteomes" id="UP000032680">
    <property type="component" value="Unassembled WGS sequence"/>
</dbReference>
<sequence length="242" mass="27505">MHPTPCQACPLRTLPSIKPNTPDEIEFIQRQKTAEITYRPGTLLVQEGQRDERLFTLLSGWAFRFKSLPDGRRQILNFLLPGDLIGLQGKLFDEAPHGVESLTTVTLCAFTRERTWDVFREYPALAYDITWLCAHEERFLDEGLLSVGRRTALERVATLLLLLWSRAGQLGLVSEGVLALPLTQAHIADALGLSPVHTNRTLQVLRRRRLFVLKDGLLSAVDEAGLRRLTRFDPPQERRPLY</sequence>
<dbReference type="InterPro" id="IPR050397">
    <property type="entry name" value="Env_Response_Regulators"/>
</dbReference>
<keyword evidence="7" id="KW-1185">Reference proteome</keyword>